<evidence type="ECO:0000313" key="2">
    <source>
        <dbReference type="EMBL" id="TFV43227.1"/>
    </source>
</evidence>
<reference evidence="2 3" key="1">
    <citation type="submission" date="2019-03" db="EMBL/GenBank/DDBJ databases">
        <title>Bradyrhizobium diversity isolated from nodules of Chamaecrista fasciculata.</title>
        <authorList>
            <person name="Klepa M.S."/>
            <person name="Urquiaga M.O."/>
            <person name="Hungria M."/>
            <person name="Delamuta J.R."/>
        </authorList>
    </citation>
    <scope>NUCLEOTIDE SEQUENCE [LARGE SCALE GENOMIC DNA]</scope>
    <source>
        <strain evidence="2 3">CNPSo 3448</strain>
    </source>
</reference>
<dbReference type="AlphaFoldDB" id="A0A4Y9LKN1"/>
<accession>A0A4Y9LKN1</accession>
<dbReference type="EMBL" id="SPQT01000025">
    <property type="protein sequence ID" value="TFV43227.1"/>
    <property type="molecule type" value="Genomic_DNA"/>
</dbReference>
<evidence type="ECO:0000256" key="1">
    <source>
        <dbReference type="SAM" id="MobiDB-lite"/>
    </source>
</evidence>
<gene>
    <name evidence="2" type="ORF">E4K65_33960</name>
</gene>
<keyword evidence="3" id="KW-1185">Reference proteome</keyword>
<name>A0A4Y9LKN1_9BRAD</name>
<feature type="region of interest" description="Disordered" evidence="1">
    <location>
        <begin position="1"/>
        <end position="65"/>
    </location>
</feature>
<organism evidence="2 3">
    <name type="scientific">Bradyrhizobium niftali</name>
    <dbReference type="NCBI Taxonomy" id="2560055"/>
    <lineage>
        <taxon>Bacteria</taxon>
        <taxon>Pseudomonadati</taxon>
        <taxon>Pseudomonadota</taxon>
        <taxon>Alphaproteobacteria</taxon>
        <taxon>Hyphomicrobiales</taxon>
        <taxon>Nitrobacteraceae</taxon>
        <taxon>Bradyrhizobium</taxon>
    </lineage>
</organism>
<proteinExistence type="predicted"/>
<evidence type="ECO:0000313" key="3">
    <source>
        <dbReference type="Proteomes" id="UP000297966"/>
    </source>
</evidence>
<protein>
    <submittedName>
        <fullName evidence="2">Uncharacterized protein</fullName>
    </submittedName>
</protein>
<sequence>MARSEDRGNRDRRRPRRARADGGGGLGSVLDRGGGDRGRSCRTCRARGVARPPHGQHRSDDRHQA</sequence>
<comment type="caution">
    <text evidence="2">The sequence shown here is derived from an EMBL/GenBank/DDBJ whole genome shotgun (WGS) entry which is preliminary data.</text>
</comment>
<dbReference type="Proteomes" id="UP000297966">
    <property type="component" value="Unassembled WGS sequence"/>
</dbReference>